<dbReference type="CDD" id="cd13520">
    <property type="entry name" value="PBP2_TAXI_TRAP"/>
    <property type="match status" value="1"/>
</dbReference>
<dbReference type="InterPro" id="IPR011852">
    <property type="entry name" value="TRAP_TAXI"/>
</dbReference>
<accession>A0A1B1UIJ5</accession>
<evidence type="ECO:0008006" key="4">
    <source>
        <dbReference type="Google" id="ProtNLM"/>
    </source>
</evidence>
<dbReference type="Gene3D" id="3.40.190.10">
    <property type="entry name" value="Periplasmic binding protein-like II"/>
    <property type="match status" value="2"/>
</dbReference>
<dbReference type="PANTHER" id="PTHR42941">
    <property type="entry name" value="SLL1037 PROTEIN"/>
    <property type="match status" value="1"/>
</dbReference>
<dbReference type="KEGG" id="bic:LMTR13_22725"/>
<organism evidence="2 3">
    <name type="scientific">Bradyrhizobium icense</name>
    <dbReference type="NCBI Taxonomy" id="1274631"/>
    <lineage>
        <taxon>Bacteria</taxon>
        <taxon>Pseudomonadati</taxon>
        <taxon>Pseudomonadota</taxon>
        <taxon>Alphaproteobacteria</taxon>
        <taxon>Hyphomicrobiales</taxon>
        <taxon>Nitrobacteraceae</taxon>
        <taxon>Bradyrhizobium</taxon>
    </lineage>
</organism>
<reference evidence="2 3" key="1">
    <citation type="submission" date="2016-07" db="EMBL/GenBank/DDBJ databases">
        <title>Complete genome sequence of Bradyrhizobium icense LMTR 13T, a potential inoculant strain isolated from lima bean (Phaseolus lunatus) in Peru.</title>
        <authorList>
            <person name="Ormeno-Orrillo E."/>
            <person name="Duran D."/>
            <person name="Rogel M.A."/>
            <person name="Rey L."/>
            <person name="Imperial J."/>
            <person name="Ruiz-Argueso T."/>
            <person name="Martinez-Romero E."/>
        </authorList>
    </citation>
    <scope>NUCLEOTIDE SEQUENCE [LARGE SCALE GENOMIC DNA]</scope>
    <source>
        <strain evidence="2 3">LMTR 13</strain>
    </source>
</reference>
<gene>
    <name evidence="2" type="ORF">LMTR13_22725</name>
</gene>
<keyword evidence="3" id="KW-1185">Reference proteome</keyword>
<dbReference type="Proteomes" id="UP000092839">
    <property type="component" value="Chromosome"/>
</dbReference>
<dbReference type="SUPFAM" id="SSF53850">
    <property type="entry name" value="Periplasmic binding protein-like II"/>
    <property type="match status" value="1"/>
</dbReference>
<dbReference type="EMBL" id="CP016428">
    <property type="protein sequence ID" value="ANW02560.1"/>
    <property type="molecule type" value="Genomic_DNA"/>
</dbReference>
<sequence>MAVISALTVAAAGAAHAQQKTDVIFSAGPTGGSWTPMAAAASQVVNKRYPELNVQVEPGAALVNMEKIRNDKADIGWSMTTVMSDAQKGEGQFAGKQTDKGLFVANFYPNVWQLVVPANSEIKSVKDLKGQPVALPSRGNTSLAAGWEYLLKVNGMTLNDLGAKSYGPVSSNAEAVKNRQAMAVGWFTVVPASFIMDMGSAMPVRVLGVTKEEIAALQKLNPGFVPYTLKAGIYKDQGVTEAVQTFQSPTVLIASSKTSADVIYKITKAIVEEREEFGNVTSVMKGVTAAEMAENFGMPMHPGAEKYFREAGLLKK</sequence>
<dbReference type="STRING" id="1274631.LMTR13_22725"/>
<dbReference type="Pfam" id="PF16868">
    <property type="entry name" value="NMT1_3"/>
    <property type="match status" value="1"/>
</dbReference>
<dbReference type="NCBIfam" id="TIGR02122">
    <property type="entry name" value="TRAP_TAXI"/>
    <property type="match status" value="1"/>
</dbReference>
<evidence type="ECO:0000313" key="3">
    <source>
        <dbReference type="Proteomes" id="UP000092839"/>
    </source>
</evidence>
<name>A0A1B1UIJ5_9BRAD</name>
<proteinExistence type="predicted"/>
<feature type="signal peptide" evidence="1">
    <location>
        <begin position="1"/>
        <end position="17"/>
    </location>
</feature>
<dbReference type="PANTHER" id="PTHR42941:SF1">
    <property type="entry name" value="SLL1037 PROTEIN"/>
    <property type="match status" value="1"/>
</dbReference>
<evidence type="ECO:0000256" key="1">
    <source>
        <dbReference type="SAM" id="SignalP"/>
    </source>
</evidence>
<keyword evidence="1" id="KW-0732">Signal</keyword>
<feature type="chain" id="PRO_5008530602" description="TAXI family TRAP transporter solute-binding subunit" evidence="1">
    <location>
        <begin position="18"/>
        <end position="316"/>
    </location>
</feature>
<dbReference type="AlphaFoldDB" id="A0A1B1UIJ5"/>
<evidence type="ECO:0000313" key="2">
    <source>
        <dbReference type="EMBL" id="ANW02560.1"/>
    </source>
</evidence>
<protein>
    <recommendedName>
        <fullName evidence="4">TAXI family TRAP transporter solute-binding subunit</fullName>
    </recommendedName>
</protein>